<proteinExistence type="predicted"/>
<name>A5AUS1_VITVI</name>
<sequence>MVLLSGPPQGKAKDVSTSPAKRIHPDNLHNASAPQYIRAISMCHPDIIVRIINQSKASLTRYHDSQLWPTSHHLQNEKTRGSDSKSLPTIILQKHSPRSLTAALPTMVSDSRS</sequence>
<gene>
    <name evidence="2" type="ORF">VITISV_015821</name>
</gene>
<reference evidence="2" key="1">
    <citation type="journal article" date="2007" name="PLoS ONE">
        <title>The first genome sequence of an elite grapevine cultivar (Pinot noir Vitis vinifera L.): coping with a highly heterozygous genome.</title>
        <authorList>
            <person name="Velasco R."/>
            <person name="Zharkikh A."/>
            <person name="Troggio M."/>
            <person name="Cartwright D.A."/>
            <person name="Cestaro A."/>
            <person name="Pruss D."/>
            <person name="Pindo M."/>
            <person name="FitzGerald L.M."/>
            <person name="Vezzulli S."/>
            <person name="Reid J."/>
            <person name="Malacarne G."/>
            <person name="Iliev D."/>
            <person name="Coppola G."/>
            <person name="Wardell B."/>
            <person name="Micheletti D."/>
            <person name="Macalma T."/>
            <person name="Facci M."/>
            <person name="Mitchell J.T."/>
            <person name="Perazzolli M."/>
            <person name="Eldredge G."/>
            <person name="Gatto P."/>
            <person name="Oyzerski R."/>
            <person name="Moretto M."/>
            <person name="Gutin N."/>
            <person name="Stefanini M."/>
            <person name="Chen Y."/>
            <person name="Segala C."/>
            <person name="Davenport C."/>
            <person name="Dematte L."/>
            <person name="Mraz A."/>
            <person name="Battilana J."/>
            <person name="Stormo K."/>
            <person name="Costa F."/>
            <person name="Tao Q."/>
            <person name="Si-Ammour A."/>
            <person name="Harkins T."/>
            <person name="Lackey A."/>
            <person name="Perbost C."/>
            <person name="Taillon B."/>
            <person name="Stella A."/>
            <person name="Solovyev V."/>
            <person name="Fawcett J.A."/>
            <person name="Sterck L."/>
            <person name="Vandepoele K."/>
            <person name="Grando S.M."/>
            <person name="Toppo S."/>
            <person name="Moser C."/>
            <person name="Lanchbury J."/>
            <person name="Bogden R."/>
            <person name="Skolnick M."/>
            <person name="Sgaramella V."/>
            <person name="Bhatnagar S.K."/>
            <person name="Fontana P."/>
            <person name="Gutin A."/>
            <person name="Van de Peer Y."/>
            <person name="Salamini F."/>
            <person name="Viola R."/>
        </authorList>
    </citation>
    <scope>NUCLEOTIDE SEQUENCE</scope>
</reference>
<evidence type="ECO:0000256" key="1">
    <source>
        <dbReference type="SAM" id="MobiDB-lite"/>
    </source>
</evidence>
<dbReference type="EMBL" id="AM436379">
    <property type="protein sequence ID" value="CAN67167.1"/>
    <property type="molecule type" value="Genomic_DNA"/>
</dbReference>
<protein>
    <submittedName>
        <fullName evidence="2">Uncharacterized protein</fullName>
    </submittedName>
</protein>
<feature type="region of interest" description="Disordered" evidence="1">
    <location>
        <begin position="70"/>
        <end position="89"/>
    </location>
</feature>
<evidence type="ECO:0000313" key="2">
    <source>
        <dbReference type="EMBL" id="CAN67167.1"/>
    </source>
</evidence>
<organism evidence="2">
    <name type="scientific">Vitis vinifera</name>
    <name type="common">Grape</name>
    <dbReference type="NCBI Taxonomy" id="29760"/>
    <lineage>
        <taxon>Eukaryota</taxon>
        <taxon>Viridiplantae</taxon>
        <taxon>Streptophyta</taxon>
        <taxon>Embryophyta</taxon>
        <taxon>Tracheophyta</taxon>
        <taxon>Spermatophyta</taxon>
        <taxon>Magnoliopsida</taxon>
        <taxon>eudicotyledons</taxon>
        <taxon>Gunneridae</taxon>
        <taxon>Pentapetalae</taxon>
        <taxon>rosids</taxon>
        <taxon>Vitales</taxon>
        <taxon>Vitaceae</taxon>
        <taxon>Viteae</taxon>
        <taxon>Vitis</taxon>
    </lineage>
</organism>
<feature type="compositionally biased region" description="Basic and acidic residues" evidence="1">
    <location>
        <begin position="74"/>
        <end position="83"/>
    </location>
</feature>
<accession>A5AUS1</accession>
<dbReference type="AlphaFoldDB" id="A5AUS1"/>
<feature type="region of interest" description="Disordered" evidence="1">
    <location>
        <begin position="1"/>
        <end position="28"/>
    </location>
</feature>